<proteinExistence type="inferred from homology"/>
<accession>A0A4R6JVD9</accession>
<dbReference type="InterPro" id="IPR020476">
    <property type="entry name" value="Nudix_hydrolase"/>
</dbReference>
<dbReference type="EMBL" id="SNWR01000001">
    <property type="protein sequence ID" value="TDO40703.1"/>
    <property type="molecule type" value="Genomic_DNA"/>
</dbReference>
<evidence type="ECO:0000256" key="5">
    <source>
        <dbReference type="RuleBase" id="RU003476"/>
    </source>
</evidence>
<dbReference type="PROSITE" id="PS00893">
    <property type="entry name" value="NUDIX_BOX"/>
    <property type="match status" value="1"/>
</dbReference>
<dbReference type="OrthoDB" id="9804442at2"/>
<protein>
    <submittedName>
        <fullName evidence="7">ADP-ribose pyrophosphatase YjhB (NUDIX family)</fullName>
    </submittedName>
</protein>
<gene>
    <name evidence="7" type="ORF">C8E87_4422</name>
</gene>
<comment type="similarity">
    <text evidence="2 5">Belongs to the Nudix hydrolase family.</text>
</comment>
<dbReference type="PRINTS" id="PR00502">
    <property type="entry name" value="NUDIXFAMILY"/>
</dbReference>
<evidence type="ECO:0000256" key="2">
    <source>
        <dbReference type="ARBA" id="ARBA00005582"/>
    </source>
</evidence>
<dbReference type="PROSITE" id="PS51462">
    <property type="entry name" value="NUDIX"/>
    <property type="match status" value="1"/>
</dbReference>
<reference evidence="7 8" key="1">
    <citation type="submission" date="2019-03" db="EMBL/GenBank/DDBJ databases">
        <title>Sequencing the genomes of 1000 actinobacteria strains.</title>
        <authorList>
            <person name="Klenk H.-P."/>
        </authorList>
    </citation>
    <scope>NUCLEOTIDE SEQUENCE [LARGE SCALE GENOMIC DNA]</scope>
    <source>
        <strain evidence="7 8">DSM 43805</strain>
    </source>
</reference>
<name>A0A4R6JVD9_9ACTN</name>
<evidence type="ECO:0000313" key="7">
    <source>
        <dbReference type="EMBL" id="TDO40703.1"/>
    </source>
</evidence>
<evidence type="ECO:0000256" key="1">
    <source>
        <dbReference type="ARBA" id="ARBA00001946"/>
    </source>
</evidence>
<dbReference type="InterPro" id="IPR000086">
    <property type="entry name" value="NUDIX_hydrolase_dom"/>
</dbReference>
<dbReference type="Pfam" id="PF00293">
    <property type="entry name" value="NUDIX"/>
    <property type="match status" value="1"/>
</dbReference>
<dbReference type="InterPro" id="IPR015797">
    <property type="entry name" value="NUDIX_hydrolase-like_dom_sf"/>
</dbReference>
<dbReference type="AlphaFoldDB" id="A0A4R6JVD9"/>
<comment type="caution">
    <text evidence="7">The sequence shown here is derived from an EMBL/GenBank/DDBJ whole genome shotgun (WGS) entry which is preliminary data.</text>
</comment>
<evidence type="ECO:0000259" key="6">
    <source>
        <dbReference type="PROSITE" id="PS51462"/>
    </source>
</evidence>
<dbReference type="SUPFAM" id="SSF55811">
    <property type="entry name" value="Nudix"/>
    <property type="match status" value="1"/>
</dbReference>
<keyword evidence="3 5" id="KW-0378">Hydrolase</keyword>
<dbReference type="PANTHER" id="PTHR43046">
    <property type="entry name" value="GDP-MANNOSE MANNOSYL HYDROLASE"/>
    <property type="match status" value="1"/>
</dbReference>
<dbReference type="CDD" id="cd04685">
    <property type="entry name" value="NUDIX_Hydrolase"/>
    <property type="match status" value="1"/>
</dbReference>
<dbReference type="GO" id="GO:0016787">
    <property type="term" value="F:hydrolase activity"/>
    <property type="evidence" value="ECO:0007669"/>
    <property type="project" value="UniProtKB-KW"/>
</dbReference>
<dbReference type="InterPro" id="IPR020084">
    <property type="entry name" value="NUDIX_hydrolase_CS"/>
</dbReference>
<feature type="domain" description="Nudix hydrolase" evidence="6">
    <location>
        <begin position="4"/>
        <end position="145"/>
    </location>
</feature>
<organism evidence="7 8">
    <name type="scientific">Paractinoplanes brasiliensis</name>
    <dbReference type="NCBI Taxonomy" id="52695"/>
    <lineage>
        <taxon>Bacteria</taxon>
        <taxon>Bacillati</taxon>
        <taxon>Actinomycetota</taxon>
        <taxon>Actinomycetes</taxon>
        <taxon>Micromonosporales</taxon>
        <taxon>Micromonosporaceae</taxon>
        <taxon>Paractinoplanes</taxon>
    </lineage>
</organism>
<comment type="cofactor">
    <cofactor evidence="1">
        <name>Mg(2+)</name>
        <dbReference type="ChEBI" id="CHEBI:18420"/>
    </cofactor>
</comment>
<dbReference type="Proteomes" id="UP000294901">
    <property type="component" value="Unassembled WGS sequence"/>
</dbReference>
<sequence length="148" mass="16740">MTVVERRAARVLLVDSAGRALLLCGGDPARPDTSWWFTPGGGLESDETPAEGAARELFEEVGLKIEPTDLGEPFWHHVVEFSYDSRDYRQEQDIFVLRVPGWQVDTSGMDAEEKATITAHRWWSADEIEASPELIYPVELPEMLRRLP</sequence>
<evidence type="ECO:0000256" key="4">
    <source>
        <dbReference type="ARBA" id="ARBA00022842"/>
    </source>
</evidence>
<keyword evidence="4" id="KW-0460">Magnesium</keyword>
<dbReference type="Gene3D" id="3.90.79.10">
    <property type="entry name" value="Nucleoside Triphosphate Pyrophosphohydrolase"/>
    <property type="match status" value="1"/>
</dbReference>
<dbReference type="RefSeq" id="WP_133874841.1">
    <property type="nucleotide sequence ID" value="NZ_BOMD01000008.1"/>
</dbReference>
<evidence type="ECO:0000313" key="8">
    <source>
        <dbReference type="Proteomes" id="UP000294901"/>
    </source>
</evidence>
<keyword evidence="8" id="KW-1185">Reference proteome</keyword>
<dbReference type="PANTHER" id="PTHR43046:SF12">
    <property type="entry name" value="GDP-MANNOSE MANNOSYL HYDROLASE"/>
    <property type="match status" value="1"/>
</dbReference>
<evidence type="ECO:0000256" key="3">
    <source>
        <dbReference type="ARBA" id="ARBA00022801"/>
    </source>
</evidence>